<dbReference type="Proteomes" id="UP000260812">
    <property type="component" value="Unassembled WGS sequence"/>
</dbReference>
<dbReference type="AlphaFoldDB" id="A0A3E3HVL4"/>
<keyword evidence="2" id="KW-1185">Reference proteome</keyword>
<gene>
    <name evidence="1" type="ORF">DXC51_27355</name>
</gene>
<sequence>MHTNEAVLARKPQKAYKDRMFRMLFSERKDLLELYNALCQKDYTDPDALEITTLDDVIYMGMKNDVSFLLDGRMGLFEHQSTFNPNMPLRGLFYFSDLYKRFFHDRLIYSTRLLKIPTPVYVVFYNGEQQLPDISVLKLSDAFMQGEDMACLEVRVRILNINEGHNAELMGRCRKLEEYAIFIGCVREFLKSTEPAEAIRKAMELCIEKGILAVFLSQRRAEVMNALLTEYDEEKVMKSLSKEFYEDGYEDGWEAGVAEGIHAFVSYNLEVGKSGEQIVSEMIKIFSLSKAQAEKNFAEFTESFC</sequence>
<evidence type="ECO:0000313" key="1">
    <source>
        <dbReference type="EMBL" id="RGE55871.1"/>
    </source>
</evidence>
<organism evidence="1 2">
    <name type="scientific">Eisenbergiella massiliensis</name>
    <dbReference type="NCBI Taxonomy" id="1720294"/>
    <lineage>
        <taxon>Bacteria</taxon>
        <taxon>Bacillati</taxon>
        <taxon>Bacillota</taxon>
        <taxon>Clostridia</taxon>
        <taxon>Lachnospirales</taxon>
        <taxon>Lachnospiraceae</taxon>
        <taxon>Eisenbergiella</taxon>
    </lineage>
</organism>
<dbReference type="RefSeq" id="WP_117545839.1">
    <property type="nucleotide sequence ID" value="NZ_JBKUNB010000001.1"/>
</dbReference>
<protein>
    <recommendedName>
        <fullName evidence="3">Transposase (putative) YhgA-like domain-containing protein</fullName>
    </recommendedName>
</protein>
<dbReference type="GeneID" id="97990468"/>
<reference evidence="1" key="1">
    <citation type="submission" date="2018-08" db="EMBL/GenBank/DDBJ databases">
        <title>A genome reference for cultivated species of the human gut microbiota.</title>
        <authorList>
            <person name="Zou Y."/>
            <person name="Xue W."/>
            <person name="Luo G."/>
        </authorList>
    </citation>
    <scope>NUCLEOTIDE SEQUENCE [LARGE SCALE GENOMIC DNA]</scope>
    <source>
        <strain evidence="1">TF05-5AC</strain>
    </source>
</reference>
<dbReference type="EMBL" id="QVLV01000035">
    <property type="protein sequence ID" value="RGE55871.1"/>
    <property type="molecule type" value="Genomic_DNA"/>
</dbReference>
<evidence type="ECO:0000313" key="2">
    <source>
        <dbReference type="Proteomes" id="UP000260812"/>
    </source>
</evidence>
<accession>A0A3E3HVL4</accession>
<name>A0A3E3HVL4_9FIRM</name>
<comment type="caution">
    <text evidence="1">The sequence shown here is derived from an EMBL/GenBank/DDBJ whole genome shotgun (WGS) entry which is preliminary data.</text>
</comment>
<evidence type="ECO:0008006" key="3">
    <source>
        <dbReference type="Google" id="ProtNLM"/>
    </source>
</evidence>
<proteinExistence type="predicted"/>